<keyword evidence="2" id="KW-1185">Reference proteome</keyword>
<dbReference type="Proteomes" id="UP000289856">
    <property type="component" value="Chromosome"/>
</dbReference>
<protein>
    <submittedName>
        <fullName evidence="1">Uncharacterized protein</fullName>
    </submittedName>
</protein>
<evidence type="ECO:0000313" key="1">
    <source>
        <dbReference type="EMBL" id="BBI35742.1"/>
    </source>
</evidence>
<accession>A0A3T1DCB4</accession>
<gene>
    <name evidence="1" type="ORF">KCTCHS21_51410</name>
</gene>
<proteinExistence type="predicted"/>
<dbReference type="AlphaFoldDB" id="A0A3T1DCB4"/>
<name>A0A3T1DCB4_9BACL</name>
<dbReference type="KEGG" id="cohn:KCTCHS21_51410"/>
<evidence type="ECO:0000313" key="2">
    <source>
        <dbReference type="Proteomes" id="UP000289856"/>
    </source>
</evidence>
<dbReference type="EMBL" id="AP019400">
    <property type="protein sequence ID" value="BBI35742.1"/>
    <property type="molecule type" value="Genomic_DNA"/>
</dbReference>
<organism evidence="1 2">
    <name type="scientific">Cohnella abietis</name>
    <dbReference type="NCBI Taxonomy" id="2507935"/>
    <lineage>
        <taxon>Bacteria</taxon>
        <taxon>Bacillati</taxon>
        <taxon>Bacillota</taxon>
        <taxon>Bacilli</taxon>
        <taxon>Bacillales</taxon>
        <taxon>Paenibacillaceae</taxon>
        <taxon>Cohnella</taxon>
    </lineage>
</organism>
<reference evidence="1 2" key="1">
    <citation type="submission" date="2019-01" db="EMBL/GenBank/DDBJ databases">
        <title>Complete genome sequence of Cohnella hallensis HS21 isolated from Korean fir (Abies koreana) rhizospheric soil.</title>
        <authorList>
            <person name="Jiang L."/>
            <person name="Kang S.W."/>
            <person name="Kim S."/>
            <person name="Jung J."/>
            <person name="Kim C.Y."/>
            <person name="Kim D.H."/>
            <person name="Kim S.W."/>
            <person name="Lee J."/>
        </authorList>
    </citation>
    <scope>NUCLEOTIDE SEQUENCE [LARGE SCALE GENOMIC DNA]</scope>
    <source>
        <strain evidence="1 2">HS21</strain>
    </source>
</reference>
<sequence length="216" mass="25714">MRNFESEYRIWLNKHITRSTGERLRRIKERHGFGEKLLIEHAWWPVVKSLDDLHPEYEFVDTFGNYYFMDLAYIRLPRPTCLESDSFSSHARDADRGSFSRGLERQNEIALADWNILRFSIDKLKEDPYSCQNHIRRMLEIWYGEDSSSVQKLTIYQREILRLANRLSSPITIEMVSNSLGKSKRVARVQLHQMAQLNYIEPASGDQRVRSYRLKR</sequence>